<comment type="caution">
    <text evidence="1">The sequence shown here is derived from an EMBL/GenBank/DDBJ whole genome shotgun (WGS) entry which is preliminary data.</text>
</comment>
<dbReference type="Proteomes" id="UP001201812">
    <property type="component" value="Unassembled WGS sequence"/>
</dbReference>
<name>A0AAD4QU36_9BILA</name>
<dbReference type="AlphaFoldDB" id="A0AAD4QU36"/>
<reference evidence="1" key="1">
    <citation type="submission" date="2022-01" db="EMBL/GenBank/DDBJ databases">
        <title>Genome Sequence Resource for Two Populations of Ditylenchus destructor, the Migratory Endoparasitic Phytonematode.</title>
        <authorList>
            <person name="Zhang H."/>
            <person name="Lin R."/>
            <person name="Xie B."/>
        </authorList>
    </citation>
    <scope>NUCLEOTIDE SEQUENCE</scope>
    <source>
        <strain evidence="1">BazhouSP</strain>
    </source>
</reference>
<gene>
    <name evidence="1" type="ORF">DdX_19635</name>
</gene>
<protein>
    <submittedName>
        <fullName evidence="1">Uncharacterized protein</fullName>
    </submittedName>
</protein>
<evidence type="ECO:0000313" key="2">
    <source>
        <dbReference type="Proteomes" id="UP001201812"/>
    </source>
</evidence>
<keyword evidence="2" id="KW-1185">Reference proteome</keyword>
<organism evidence="1 2">
    <name type="scientific">Ditylenchus destructor</name>
    <dbReference type="NCBI Taxonomy" id="166010"/>
    <lineage>
        <taxon>Eukaryota</taxon>
        <taxon>Metazoa</taxon>
        <taxon>Ecdysozoa</taxon>
        <taxon>Nematoda</taxon>
        <taxon>Chromadorea</taxon>
        <taxon>Rhabditida</taxon>
        <taxon>Tylenchina</taxon>
        <taxon>Tylenchomorpha</taxon>
        <taxon>Sphaerularioidea</taxon>
        <taxon>Anguinidae</taxon>
        <taxon>Anguininae</taxon>
        <taxon>Ditylenchus</taxon>
    </lineage>
</organism>
<dbReference type="EMBL" id="JAKKPZ010000414">
    <property type="protein sequence ID" value="KAI1695326.1"/>
    <property type="molecule type" value="Genomic_DNA"/>
</dbReference>
<proteinExistence type="predicted"/>
<accession>A0AAD4QU36</accession>
<sequence length="459" mass="51532">MTRIKLLLATSIRAIQYTGYPRLTWSIRAIPVYGPSQYTGYPSIRAIPGLPGSIRAIPVYGLSQVNLGVYGLSQYTGYPRVTWGNIRLSQYTGYPRLTCEYTGYPSIRAIPVYGLSQVNLGVYGLSQYTGYPSIRAIPVYGLSQVNLGVYGLSQAMGYPRLTCEYTGYPSIRAIPVYGLSHYTGYPRLTCEYTGYPSIRAIPVYGLSQYTGYPSIRAIPVYGLSQYTGYPRLTCEYTGYPSIRAIPVYGLSHYTGYPRLTCEYTGYPSIRAIPVYGLSHYTGYPRFTWEYTGYPRPLTWELRKQELQNPQFLNLFQKTVHAKATCNLYLVKSAVAHKHHYSLQFCAEKRQTSRREHNRDATHYKECSVNNNDSAFLCVSKVEMNNCLGTHNAALLLSPGHPEELIVRLVDQLHHLVETVVNTLSIVFNGYLLYLISYHSKFGVIFSLIGGGDTDGTAGL</sequence>
<evidence type="ECO:0000313" key="1">
    <source>
        <dbReference type="EMBL" id="KAI1695326.1"/>
    </source>
</evidence>